<evidence type="ECO:0000313" key="2">
    <source>
        <dbReference type="Proteomes" id="UP000294933"/>
    </source>
</evidence>
<name>A0A4R5XGV0_9AGAM</name>
<protein>
    <submittedName>
        <fullName evidence="1">Uncharacterized protein</fullName>
    </submittedName>
</protein>
<reference evidence="1 2" key="1">
    <citation type="submission" date="2018-06" db="EMBL/GenBank/DDBJ databases">
        <title>A transcriptomic atlas of mushroom development highlights an independent origin of complex multicellularity.</title>
        <authorList>
            <consortium name="DOE Joint Genome Institute"/>
            <person name="Krizsan K."/>
            <person name="Almasi E."/>
            <person name="Merenyi Z."/>
            <person name="Sahu N."/>
            <person name="Viragh M."/>
            <person name="Koszo T."/>
            <person name="Mondo S."/>
            <person name="Kiss B."/>
            <person name="Balint B."/>
            <person name="Kues U."/>
            <person name="Barry K."/>
            <person name="Hegedus J.C."/>
            <person name="Henrissat B."/>
            <person name="Johnson J."/>
            <person name="Lipzen A."/>
            <person name="Ohm R."/>
            <person name="Nagy I."/>
            <person name="Pangilinan J."/>
            <person name="Yan J."/>
            <person name="Xiong Y."/>
            <person name="Grigoriev I.V."/>
            <person name="Hibbett D.S."/>
            <person name="Nagy L.G."/>
        </authorList>
    </citation>
    <scope>NUCLEOTIDE SEQUENCE [LARGE SCALE GENOMIC DNA]</scope>
    <source>
        <strain evidence="1 2">SZMC22713</strain>
    </source>
</reference>
<accession>A0A4R5XGV0</accession>
<sequence length="122" mass="14420">MRVARRRRSRTHPGPLEVESIPEWGICEGRRWFYRSIGWRCRVNKVGEPMVLTRYVRLFGFVERLLPALSLSYRHDLLLAIAFIMALVPRTRKGAVQCAYSYQWRMSVCNSAVFPIHQMFVF</sequence>
<evidence type="ECO:0000313" key="1">
    <source>
        <dbReference type="EMBL" id="TDL29845.1"/>
    </source>
</evidence>
<keyword evidence="2" id="KW-1185">Reference proteome</keyword>
<proteinExistence type="predicted"/>
<dbReference type="AlphaFoldDB" id="A0A4R5XGV0"/>
<dbReference type="VEuPathDB" id="FungiDB:BD410DRAFT_44110"/>
<organism evidence="1 2">
    <name type="scientific">Rickenella mellea</name>
    <dbReference type="NCBI Taxonomy" id="50990"/>
    <lineage>
        <taxon>Eukaryota</taxon>
        <taxon>Fungi</taxon>
        <taxon>Dikarya</taxon>
        <taxon>Basidiomycota</taxon>
        <taxon>Agaricomycotina</taxon>
        <taxon>Agaricomycetes</taxon>
        <taxon>Hymenochaetales</taxon>
        <taxon>Rickenellaceae</taxon>
        <taxon>Rickenella</taxon>
    </lineage>
</organism>
<gene>
    <name evidence="1" type="ORF">BD410DRAFT_44110</name>
</gene>
<dbReference type="EMBL" id="ML170156">
    <property type="protein sequence ID" value="TDL29845.1"/>
    <property type="molecule type" value="Genomic_DNA"/>
</dbReference>
<dbReference type="Proteomes" id="UP000294933">
    <property type="component" value="Unassembled WGS sequence"/>
</dbReference>